<name>A0A7Y9XX97_9SPHN</name>
<sequence length="57" mass="5848">MTQTSNRPLAMVMAVAVMATFWVPTLDAVPGANTAYRSPPAASAPALVASATLPVMM</sequence>
<gene>
    <name evidence="1" type="ORF">FHS75_002596</name>
</gene>
<organism evidence="1 2">
    <name type="scientific">Novosphingobium marinum</name>
    <dbReference type="NCBI Taxonomy" id="1514948"/>
    <lineage>
        <taxon>Bacteria</taxon>
        <taxon>Pseudomonadati</taxon>
        <taxon>Pseudomonadota</taxon>
        <taxon>Alphaproteobacteria</taxon>
        <taxon>Sphingomonadales</taxon>
        <taxon>Sphingomonadaceae</taxon>
        <taxon>Novosphingobium</taxon>
    </lineage>
</organism>
<proteinExistence type="predicted"/>
<accession>A0A7Y9XX97</accession>
<dbReference type="EMBL" id="JACBZF010000004">
    <property type="protein sequence ID" value="NYH96264.1"/>
    <property type="molecule type" value="Genomic_DNA"/>
</dbReference>
<evidence type="ECO:0000313" key="1">
    <source>
        <dbReference type="EMBL" id="NYH96264.1"/>
    </source>
</evidence>
<dbReference type="AlphaFoldDB" id="A0A7Y9XX97"/>
<dbReference type="RefSeq" id="WP_179408084.1">
    <property type="nucleotide sequence ID" value="NZ_BMGF01000004.1"/>
</dbReference>
<evidence type="ECO:0000313" key="2">
    <source>
        <dbReference type="Proteomes" id="UP000522081"/>
    </source>
</evidence>
<keyword evidence="2" id="KW-1185">Reference proteome</keyword>
<comment type="caution">
    <text evidence="1">The sequence shown here is derived from an EMBL/GenBank/DDBJ whole genome shotgun (WGS) entry which is preliminary data.</text>
</comment>
<dbReference type="Proteomes" id="UP000522081">
    <property type="component" value="Unassembled WGS sequence"/>
</dbReference>
<reference evidence="1 2" key="1">
    <citation type="submission" date="2020-07" db="EMBL/GenBank/DDBJ databases">
        <title>Genomic Encyclopedia of Type Strains, Phase IV (KMG-IV): sequencing the most valuable type-strain genomes for metagenomic binning, comparative biology and taxonomic classification.</title>
        <authorList>
            <person name="Goeker M."/>
        </authorList>
    </citation>
    <scope>NUCLEOTIDE SEQUENCE [LARGE SCALE GENOMIC DNA]</scope>
    <source>
        <strain evidence="1 2">DSM 29043</strain>
    </source>
</reference>
<protein>
    <submittedName>
        <fullName evidence="1">Uncharacterized protein</fullName>
    </submittedName>
</protein>